<accession>A0A098ESR6</accession>
<dbReference type="InterPro" id="IPR029787">
    <property type="entry name" value="Nucleotide_cyclase"/>
</dbReference>
<reference evidence="3 4" key="1">
    <citation type="submission" date="2014-09" db="EMBL/GenBank/DDBJ databases">
        <authorList>
            <person name="Urmite Genomes Urmite Genomes"/>
        </authorList>
    </citation>
    <scope>NUCLEOTIDE SEQUENCE [LARGE SCALE GENOMIC DNA]</scope>
    <source>
        <strain evidence="3 4">ES2</strain>
    </source>
</reference>
<dbReference type="GO" id="GO:0006171">
    <property type="term" value="P:cAMP biosynthetic process"/>
    <property type="evidence" value="ECO:0007669"/>
    <property type="project" value="TreeGrafter"/>
</dbReference>
<dbReference type="InterPro" id="IPR001054">
    <property type="entry name" value="A/G_cyclase"/>
</dbReference>
<dbReference type="InterPro" id="IPR050697">
    <property type="entry name" value="Adenylyl/Guanylyl_Cyclase_3/4"/>
</dbReference>
<dbReference type="SUPFAM" id="SSF55073">
    <property type="entry name" value="Nucleotide cyclase"/>
    <property type="match status" value="1"/>
</dbReference>
<dbReference type="GO" id="GO:0035556">
    <property type="term" value="P:intracellular signal transduction"/>
    <property type="evidence" value="ECO:0007669"/>
    <property type="project" value="InterPro"/>
</dbReference>
<dbReference type="PROSITE" id="PS50125">
    <property type="entry name" value="GUANYLATE_CYCLASE_2"/>
    <property type="match status" value="1"/>
</dbReference>
<dbReference type="Pfam" id="PF00211">
    <property type="entry name" value="Guanylate_cyc"/>
    <property type="match status" value="1"/>
</dbReference>
<dbReference type="EMBL" id="CCXS01000001">
    <property type="protein sequence ID" value="CEG24371.1"/>
    <property type="molecule type" value="Genomic_DNA"/>
</dbReference>
<dbReference type="GO" id="GO:0004016">
    <property type="term" value="F:adenylate cyclase activity"/>
    <property type="evidence" value="ECO:0007669"/>
    <property type="project" value="UniProtKB-ARBA"/>
</dbReference>
<dbReference type="InterPro" id="IPR045983">
    <property type="entry name" value="GUC-dom-containing_N"/>
</dbReference>
<feature type="domain" description="Guanylate cyclase" evidence="2">
    <location>
        <begin position="435"/>
        <end position="552"/>
    </location>
</feature>
<dbReference type="AlphaFoldDB" id="A0A098ESR6"/>
<dbReference type="PANTHER" id="PTHR43081">
    <property type="entry name" value="ADENYLATE CYCLASE, TERMINAL-DIFFERENTIATION SPECIFIC-RELATED"/>
    <property type="match status" value="1"/>
</dbReference>
<dbReference type="STRING" id="1499687.BN1080_03396"/>
<evidence type="ECO:0000256" key="1">
    <source>
        <dbReference type="ARBA" id="ARBA00005381"/>
    </source>
</evidence>
<dbReference type="RefSeq" id="WP_052653995.1">
    <property type="nucleotide sequence ID" value="NZ_CCXS01000001.1"/>
</dbReference>
<gene>
    <name evidence="3" type="ORF">BN1080_03396</name>
</gene>
<organism evidence="3 4">
    <name type="scientific">Planococcus massiliensis</name>
    <dbReference type="NCBI Taxonomy" id="1499687"/>
    <lineage>
        <taxon>Bacteria</taxon>
        <taxon>Bacillati</taxon>
        <taxon>Bacillota</taxon>
        <taxon>Bacilli</taxon>
        <taxon>Bacillales</taxon>
        <taxon>Caryophanaceae</taxon>
        <taxon>Planococcus</taxon>
    </lineage>
</organism>
<evidence type="ECO:0000259" key="2">
    <source>
        <dbReference type="PROSITE" id="PS50125"/>
    </source>
</evidence>
<dbReference type="OrthoDB" id="9801841at2"/>
<dbReference type="Gene3D" id="3.30.70.1230">
    <property type="entry name" value="Nucleotide cyclase"/>
    <property type="match status" value="1"/>
</dbReference>
<comment type="similarity">
    <text evidence="1">Belongs to the adenylyl cyclase class-3 family.</text>
</comment>
<dbReference type="PANTHER" id="PTHR43081:SF19">
    <property type="entry name" value="PH-SENSITIVE ADENYLATE CYCLASE RV1264"/>
    <property type="match status" value="1"/>
</dbReference>
<sequence length="613" mass="68406">MNYAVKNYTMEREFPLRKETIWKLLSDNNRLNLYIGLFPVAFSEAKKEGNGVFFREGRAKIANTVPLHWREYPFQWEENRAYSVERRYIGGPLHYYLWGVELFEAKDGSPNKTGVRIKASFKARNALGAAAIPLIGLQSMKNSMKYLEEYLASGADDPFNAPQKSPNHKVQLDELERLEAALRKRPVKEEYVALLHDYLIEKSSQDVAHIEPALLANLWHADLDEVLRLLLYATKEGMLNLSWNLICPNCRISKSEQNSLSDITEQFHCDLCGINYDANFDQYVELQFSVHPAVRKAYAEVYCVGGPMITPHVKMQKIVGIGETVLLNIPESLESLRVRVVQANDQVRFETGEMQKGRDSLVYSDGGWSFASIGNPSEVEITNSSSNDIVIVLEQDSWNAEKVTAAKVTAMQEFHDLFSSEVLSPGKKIGIDRVTILFTDLKGSTSLYESVGDAAAYGQVRRHFEFLTQHIAKNSGSVVKTIGDAVMAVFHLPEDGLKAALEIQQNLAGFNDGANEDIVLKIGLYSGPAIAVNSNDRLDYFGRTVNIAARIEGQAEGGDIVFSSDYMEQANLRKLLDANGMQLEAFTANLKGIEGRVELMRLTTAAPAIKTVG</sequence>
<protein>
    <submittedName>
        <fullName evidence="3">pH-sensitive adenylate cyclase</fullName>
    </submittedName>
</protein>
<dbReference type="CDD" id="cd07302">
    <property type="entry name" value="CHD"/>
    <property type="match status" value="1"/>
</dbReference>
<dbReference type="SUPFAM" id="SSF55961">
    <property type="entry name" value="Bet v1-like"/>
    <property type="match status" value="1"/>
</dbReference>
<dbReference type="SMART" id="SM00044">
    <property type="entry name" value="CYCc"/>
    <property type="match status" value="1"/>
</dbReference>
<name>A0A098ESR6_9BACL</name>
<proteinExistence type="inferred from homology"/>
<keyword evidence="4" id="KW-1185">Reference proteome</keyword>
<dbReference type="Proteomes" id="UP000043699">
    <property type="component" value="Unassembled WGS sequence"/>
</dbReference>
<evidence type="ECO:0000313" key="3">
    <source>
        <dbReference type="EMBL" id="CEG24371.1"/>
    </source>
</evidence>
<dbReference type="Pfam" id="PF19363">
    <property type="entry name" value="DUF5939"/>
    <property type="match status" value="1"/>
</dbReference>
<evidence type="ECO:0000313" key="4">
    <source>
        <dbReference type="Proteomes" id="UP000043699"/>
    </source>
</evidence>